<name>A0A8J3C728_9PSEU</name>
<dbReference type="Pfam" id="PF13560">
    <property type="entry name" value="HTH_31"/>
    <property type="match status" value="1"/>
</dbReference>
<dbReference type="RefSeq" id="WP_189055634.1">
    <property type="nucleotide sequence ID" value="NZ_BMMK01000005.1"/>
</dbReference>
<dbReference type="SMART" id="SM00530">
    <property type="entry name" value="HTH_XRE"/>
    <property type="match status" value="1"/>
</dbReference>
<evidence type="ECO:0000313" key="2">
    <source>
        <dbReference type="EMBL" id="GGM46531.1"/>
    </source>
</evidence>
<keyword evidence="3" id="KW-1185">Reference proteome</keyword>
<dbReference type="GO" id="GO:0003677">
    <property type="term" value="F:DNA binding"/>
    <property type="evidence" value="ECO:0007669"/>
    <property type="project" value="InterPro"/>
</dbReference>
<evidence type="ECO:0000259" key="1">
    <source>
        <dbReference type="PROSITE" id="PS50943"/>
    </source>
</evidence>
<accession>A0A8J3C728</accession>
<evidence type="ECO:0000313" key="3">
    <source>
        <dbReference type="Proteomes" id="UP000637578"/>
    </source>
</evidence>
<dbReference type="InterPro" id="IPR010982">
    <property type="entry name" value="Lambda_DNA-bd_dom_sf"/>
</dbReference>
<reference evidence="2" key="1">
    <citation type="journal article" date="2014" name="Int. J. Syst. Evol. Microbiol.">
        <title>Complete genome sequence of Corynebacterium casei LMG S-19264T (=DSM 44701T), isolated from a smear-ripened cheese.</title>
        <authorList>
            <consortium name="US DOE Joint Genome Institute (JGI-PGF)"/>
            <person name="Walter F."/>
            <person name="Albersmeier A."/>
            <person name="Kalinowski J."/>
            <person name="Ruckert C."/>
        </authorList>
    </citation>
    <scope>NUCLEOTIDE SEQUENCE</scope>
    <source>
        <strain evidence="2">CGMCC 4.5737</strain>
    </source>
</reference>
<dbReference type="InterPro" id="IPR001387">
    <property type="entry name" value="Cro/C1-type_HTH"/>
</dbReference>
<reference evidence="2" key="2">
    <citation type="submission" date="2020-09" db="EMBL/GenBank/DDBJ databases">
        <authorList>
            <person name="Sun Q."/>
            <person name="Zhou Y."/>
        </authorList>
    </citation>
    <scope>NUCLEOTIDE SEQUENCE</scope>
    <source>
        <strain evidence="2">CGMCC 4.5737</strain>
    </source>
</reference>
<comment type="caution">
    <text evidence="2">The sequence shown here is derived from an EMBL/GenBank/DDBJ whole genome shotgun (WGS) entry which is preliminary data.</text>
</comment>
<gene>
    <name evidence="2" type="ORF">GCM10012275_17000</name>
</gene>
<proteinExistence type="predicted"/>
<dbReference type="AlphaFoldDB" id="A0A8J3C728"/>
<dbReference type="SUPFAM" id="SSF47413">
    <property type="entry name" value="lambda repressor-like DNA-binding domains"/>
    <property type="match status" value="1"/>
</dbReference>
<dbReference type="CDD" id="cd00093">
    <property type="entry name" value="HTH_XRE"/>
    <property type="match status" value="1"/>
</dbReference>
<dbReference type="EMBL" id="BMMK01000005">
    <property type="protein sequence ID" value="GGM46531.1"/>
    <property type="molecule type" value="Genomic_DNA"/>
</dbReference>
<organism evidence="2 3">
    <name type="scientific">Longimycelium tulufanense</name>
    <dbReference type="NCBI Taxonomy" id="907463"/>
    <lineage>
        <taxon>Bacteria</taxon>
        <taxon>Bacillati</taxon>
        <taxon>Actinomycetota</taxon>
        <taxon>Actinomycetes</taxon>
        <taxon>Pseudonocardiales</taxon>
        <taxon>Pseudonocardiaceae</taxon>
        <taxon>Longimycelium</taxon>
    </lineage>
</organism>
<protein>
    <submittedName>
        <fullName evidence="2">Transcriptional regulator</fullName>
    </submittedName>
</protein>
<dbReference type="PROSITE" id="PS50943">
    <property type="entry name" value="HTH_CROC1"/>
    <property type="match status" value="1"/>
</dbReference>
<dbReference type="Gene3D" id="1.10.260.40">
    <property type="entry name" value="lambda repressor-like DNA-binding domains"/>
    <property type="match status" value="1"/>
</dbReference>
<sequence>MAKVKKPELRPPDIGARARMIRRRRGMSLDVVAGLAGISKSYLSMLESGEHRFERRSLIDRVAEALGCSVIDLTGEPYGPSDRRSAEALAAIPTIELALHDCTLDDVPDEPARPITALTSLVHEANHARDHSRYDTAGRDLGQIMTELQILSMTSDNNTKRQAWTLLVEACFVAYAVAKAVGHTDLALEAARRGYDAARRLDDPFLIGFTTWFRALALQRIGARRRVTTVLSGAIDELEPIADPTVPEPRTAEAYGLMHLTTALHSARLGQSDQVQGHLAEARRVAERTGERNTLRTHFGPTNVAVWHLSIGVELEEGAGAYERTMRANLDLDSLDSAGRVGNLYLDLARSLAQESGARDSDAIRYLDRADRCNPIRVRHDSVVRELLAELENRARIRSWELGSLRNRFGVN</sequence>
<dbReference type="Proteomes" id="UP000637578">
    <property type="component" value="Unassembled WGS sequence"/>
</dbReference>
<feature type="domain" description="HTH cro/C1-type" evidence="1">
    <location>
        <begin position="19"/>
        <end position="73"/>
    </location>
</feature>